<dbReference type="InterPro" id="IPR014720">
    <property type="entry name" value="dsRBD_dom"/>
</dbReference>
<keyword evidence="12 15" id="KW-0378">Hydrolase</keyword>
<gene>
    <name evidence="15" type="primary">rnc</name>
    <name evidence="18" type="ORF">FU839_14880</name>
</gene>
<sequence>MQKPVSGLMKKLGYQFQQVALLEQALTHRSCKGEHNERLEFLGDALLSMVIAEALYKHFPKAREGDLTRMRSSLVKGITLAEIAKELELAEYLRLGPGEMKSGGLRRESIQADAVEAILGAIFLDSGIDACKERILSWFGSRLTGIQPGVQKDSKTQLQEYLQGRRLALPLYEVIDTQGEDHDQVFTVRCTVQGRAPVIASGNSRRKAEQDSARMLLEQIKNDH</sequence>
<accession>A0A5C8LTY8</accession>
<keyword evidence="7 15" id="KW-0507">mRNA processing</keyword>
<feature type="active site" evidence="15">
    <location>
        <position position="44"/>
    </location>
</feature>
<name>A0A5C8LTY8_9GAMM</name>
<comment type="cofactor">
    <cofactor evidence="15">
        <name>Mg(2+)</name>
        <dbReference type="ChEBI" id="CHEBI:18420"/>
    </cofactor>
</comment>
<dbReference type="Gene3D" id="3.30.160.20">
    <property type="match status" value="1"/>
</dbReference>
<comment type="similarity">
    <text evidence="3">Belongs to the ribonuclease III family.</text>
</comment>
<dbReference type="GO" id="GO:0006364">
    <property type="term" value="P:rRNA processing"/>
    <property type="evidence" value="ECO:0007669"/>
    <property type="project" value="UniProtKB-UniRule"/>
</dbReference>
<feature type="binding site" evidence="15">
    <location>
        <position position="116"/>
    </location>
    <ligand>
        <name>Mg(2+)</name>
        <dbReference type="ChEBI" id="CHEBI:18420"/>
    </ligand>
</feature>
<dbReference type="InterPro" id="IPR011907">
    <property type="entry name" value="RNase_III"/>
</dbReference>
<dbReference type="RefSeq" id="WP_053423381.1">
    <property type="nucleotide sequence ID" value="NZ_BAAAGC010000011.1"/>
</dbReference>
<evidence type="ECO:0000313" key="19">
    <source>
        <dbReference type="Proteomes" id="UP000321814"/>
    </source>
</evidence>
<keyword evidence="6 15" id="KW-0698">rRNA processing</keyword>
<evidence type="ECO:0000256" key="3">
    <source>
        <dbReference type="ARBA" id="ARBA00010183"/>
    </source>
</evidence>
<dbReference type="GO" id="GO:0005737">
    <property type="term" value="C:cytoplasm"/>
    <property type="evidence" value="ECO:0007669"/>
    <property type="project" value="UniProtKB-SubCell"/>
</dbReference>
<dbReference type="FunFam" id="1.10.1520.10:FF:000001">
    <property type="entry name" value="Ribonuclease 3"/>
    <property type="match status" value="1"/>
</dbReference>
<keyword evidence="8 15" id="KW-0819">tRNA processing</keyword>
<evidence type="ECO:0000256" key="11">
    <source>
        <dbReference type="ARBA" id="ARBA00022759"/>
    </source>
</evidence>
<evidence type="ECO:0000259" key="17">
    <source>
        <dbReference type="PROSITE" id="PS50142"/>
    </source>
</evidence>
<comment type="subunit">
    <text evidence="4 15">Homodimer.</text>
</comment>
<dbReference type="EC" id="3.1.26.3" evidence="15"/>
<reference evidence="18 19" key="1">
    <citation type="submission" date="2019-08" db="EMBL/GenBank/DDBJ databases">
        <title>Draft genome analysis of Rheinheimera tangshanensis isolated from the roots of fresh rice plants (Oryza sativa).</title>
        <authorList>
            <person name="Yu Q."/>
            <person name="Qi Y."/>
            <person name="Zhang H."/>
            <person name="Pu J."/>
        </authorList>
    </citation>
    <scope>NUCLEOTIDE SEQUENCE [LARGE SCALE GENOMIC DNA]</scope>
    <source>
        <strain evidence="18 19">JA3-B52</strain>
    </source>
</reference>
<dbReference type="PANTHER" id="PTHR11207">
    <property type="entry name" value="RIBONUCLEASE III"/>
    <property type="match status" value="1"/>
</dbReference>
<feature type="domain" description="RNase III" evidence="17">
    <location>
        <begin position="5"/>
        <end position="127"/>
    </location>
</feature>
<feature type="binding site" evidence="15">
    <location>
        <position position="40"/>
    </location>
    <ligand>
        <name>Mg(2+)</name>
        <dbReference type="ChEBI" id="CHEBI:18420"/>
    </ligand>
</feature>
<comment type="function">
    <text evidence="15">Digests double-stranded RNA. Involved in the processing of primary rRNA transcript to yield the immediate precursors to the large and small rRNAs (23S and 16S). Processes some mRNAs, and tRNAs when they are encoded in the rRNA operon. Processes pre-crRNA and tracrRNA of type II CRISPR loci if present in the organism.</text>
</comment>
<dbReference type="GO" id="GO:0046872">
    <property type="term" value="F:metal ion binding"/>
    <property type="evidence" value="ECO:0007669"/>
    <property type="project" value="UniProtKB-KW"/>
</dbReference>
<evidence type="ECO:0000256" key="6">
    <source>
        <dbReference type="ARBA" id="ARBA00022552"/>
    </source>
</evidence>
<dbReference type="NCBIfam" id="TIGR02191">
    <property type="entry name" value="RNaseIII"/>
    <property type="match status" value="1"/>
</dbReference>
<organism evidence="18 19">
    <name type="scientific">Rheinheimera tangshanensis</name>
    <dbReference type="NCBI Taxonomy" id="400153"/>
    <lineage>
        <taxon>Bacteria</taxon>
        <taxon>Pseudomonadati</taxon>
        <taxon>Pseudomonadota</taxon>
        <taxon>Gammaproteobacteria</taxon>
        <taxon>Chromatiales</taxon>
        <taxon>Chromatiaceae</taxon>
        <taxon>Rheinheimera</taxon>
    </lineage>
</organism>
<evidence type="ECO:0000259" key="16">
    <source>
        <dbReference type="PROSITE" id="PS50137"/>
    </source>
</evidence>
<evidence type="ECO:0000313" key="18">
    <source>
        <dbReference type="EMBL" id="TXK79179.1"/>
    </source>
</evidence>
<dbReference type="InterPro" id="IPR000999">
    <property type="entry name" value="RNase_III_dom"/>
</dbReference>
<protein>
    <recommendedName>
        <fullName evidence="15">Ribonuclease 3</fullName>
        <ecNumber evidence="15">3.1.26.3</ecNumber>
    </recommendedName>
    <alternativeName>
        <fullName evidence="15">Ribonuclease III</fullName>
        <shortName evidence="15">RNase III</shortName>
    </alternativeName>
</protein>
<dbReference type="EMBL" id="VRLR01000011">
    <property type="protein sequence ID" value="TXK79179.1"/>
    <property type="molecule type" value="Genomic_DNA"/>
</dbReference>
<dbReference type="PROSITE" id="PS50142">
    <property type="entry name" value="RNASE_3_2"/>
    <property type="match status" value="1"/>
</dbReference>
<evidence type="ECO:0000256" key="14">
    <source>
        <dbReference type="ARBA" id="ARBA00022884"/>
    </source>
</evidence>
<evidence type="ECO:0000256" key="15">
    <source>
        <dbReference type="HAMAP-Rule" id="MF_00104"/>
    </source>
</evidence>
<evidence type="ECO:0000256" key="2">
    <source>
        <dbReference type="ARBA" id="ARBA00004496"/>
    </source>
</evidence>
<dbReference type="Pfam" id="PF00035">
    <property type="entry name" value="dsrm"/>
    <property type="match status" value="1"/>
</dbReference>
<dbReference type="GO" id="GO:0003725">
    <property type="term" value="F:double-stranded RNA binding"/>
    <property type="evidence" value="ECO:0007669"/>
    <property type="project" value="TreeGrafter"/>
</dbReference>
<dbReference type="GO" id="GO:0008033">
    <property type="term" value="P:tRNA processing"/>
    <property type="evidence" value="ECO:0007669"/>
    <property type="project" value="UniProtKB-KW"/>
</dbReference>
<keyword evidence="13 15" id="KW-0460">Magnesium</keyword>
<feature type="binding site" evidence="15">
    <location>
        <position position="113"/>
    </location>
    <ligand>
        <name>Mg(2+)</name>
        <dbReference type="ChEBI" id="CHEBI:18420"/>
    </ligand>
</feature>
<evidence type="ECO:0000256" key="1">
    <source>
        <dbReference type="ARBA" id="ARBA00000109"/>
    </source>
</evidence>
<keyword evidence="19" id="KW-1185">Reference proteome</keyword>
<dbReference type="PROSITE" id="PS50137">
    <property type="entry name" value="DS_RBD"/>
    <property type="match status" value="1"/>
</dbReference>
<keyword evidence="14 15" id="KW-0694">RNA-binding</keyword>
<evidence type="ECO:0000256" key="4">
    <source>
        <dbReference type="ARBA" id="ARBA00011738"/>
    </source>
</evidence>
<feature type="active site" evidence="15">
    <location>
        <position position="116"/>
    </location>
</feature>
<dbReference type="HAMAP" id="MF_00104">
    <property type="entry name" value="RNase_III"/>
    <property type="match status" value="1"/>
</dbReference>
<feature type="domain" description="DRBM" evidence="16">
    <location>
        <begin position="153"/>
        <end position="222"/>
    </location>
</feature>
<keyword evidence="9 15" id="KW-0540">Nuclease</keyword>
<dbReference type="CDD" id="cd10845">
    <property type="entry name" value="DSRM_RNAse_III_family"/>
    <property type="match status" value="1"/>
</dbReference>
<evidence type="ECO:0000256" key="7">
    <source>
        <dbReference type="ARBA" id="ARBA00022664"/>
    </source>
</evidence>
<comment type="subcellular location">
    <subcellularLocation>
        <location evidence="2 15">Cytoplasm</location>
    </subcellularLocation>
</comment>
<keyword evidence="11 15" id="KW-0255">Endonuclease</keyword>
<dbReference type="SMART" id="SM00535">
    <property type="entry name" value="RIBOc"/>
    <property type="match status" value="1"/>
</dbReference>
<dbReference type="PROSITE" id="PS00517">
    <property type="entry name" value="RNASE_3_1"/>
    <property type="match status" value="1"/>
</dbReference>
<dbReference type="SUPFAM" id="SSF54768">
    <property type="entry name" value="dsRNA-binding domain-like"/>
    <property type="match status" value="1"/>
</dbReference>
<dbReference type="GO" id="GO:0019843">
    <property type="term" value="F:rRNA binding"/>
    <property type="evidence" value="ECO:0007669"/>
    <property type="project" value="UniProtKB-KW"/>
</dbReference>
<evidence type="ECO:0000256" key="9">
    <source>
        <dbReference type="ARBA" id="ARBA00022722"/>
    </source>
</evidence>
<dbReference type="GO" id="GO:0010468">
    <property type="term" value="P:regulation of gene expression"/>
    <property type="evidence" value="ECO:0007669"/>
    <property type="project" value="TreeGrafter"/>
</dbReference>
<dbReference type="CDD" id="cd00593">
    <property type="entry name" value="RIBOc"/>
    <property type="match status" value="1"/>
</dbReference>
<dbReference type="Gene3D" id="1.10.1520.10">
    <property type="entry name" value="Ribonuclease III domain"/>
    <property type="match status" value="1"/>
</dbReference>
<dbReference type="OrthoDB" id="9805026at2"/>
<evidence type="ECO:0000256" key="12">
    <source>
        <dbReference type="ARBA" id="ARBA00022801"/>
    </source>
</evidence>
<dbReference type="GO" id="GO:0004525">
    <property type="term" value="F:ribonuclease III activity"/>
    <property type="evidence" value="ECO:0007669"/>
    <property type="project" value="UniProtKB-UniRule"/>
</dbReference>
<dbReference type="GO" id="GO:0042802">
    <property type="term" value="F:identical protein binding"/>
    <property type="evidence" value="ECO:0007669"/>
    <property type="project" value="UniProtKB-ARBA"/>
</dbReference>
<keyword evidence="10 15" id="KW-0479">Metal-binding</keyword>
<evidence type="ECO:0000256" key="10">
    <source>
        <dbReference type="ARBA" id="ARBA00022723"/>
    </source>
</evidence>
<evidence type="ECO:0000256" key="13">
    <source>
        <dbReference type="ARBA" id="ARBA00022842"/>
    </source>
</evidence>
<proteinExistence type="inferred from homology"/>
<evidence type="ECO:0000256" key="8">
    <source>
        <dbReference type="ARBA" id="ARBA00022694"/>
    </source>
</evidence>
<comment type="catalytic activity">
    <reaction evidence="1 15">
        <text>Endonucleolytic cleavage to 5'-phosphomonoester.</text>
        <dbReference type="EC" id="3.1.26.3"/>
    </reaction>
</comment>
<keyword evidence="5 15" id="KW-0963">Cytoplasm</keyword>
<evidence type="ECO:0000256" key="5">
    <source>
        <dbReference type="ARBA" id="ARBA00022490"/>
    </source>
</evidence>
<keyword evidence="15" id="KW-0699">rRNA-binding</keyword>
<dbReference type="FunFam" id="3.30.160.20:FF:000003">
    <property type="entry name" value="Ribonuclease 3"/>
    <property type="match status" value="1"/>
</dbReference>
<dbReference type="AlphaFoldDB" id="A0A5C8LTY8"/>
<comment type="caution">
    <text evidence="18">The sequence shown here is derived from an EMBL/GenBank/DDBJ whole genome shotgun (WGS) entry which is preliminary data.</text>
</comment>
<dbReference type="GO" id="GO:0006397">
    <property type="term" value="P:mRNA processing"/>
    <property type="evidence" value="ECO:0007669"/>
    <property type="project" value="UniProtKB-UniRule"/>
</dbReference>
<dbReference type="Pfam" id="PF14622">
    <property type="entry name" value="Ribonucleas_3_3"/>
    <property type="match status" value="1"/>
</dbReference>
<dbReference type="SUPFAM" id="SSF69065">
    <property type="entry name" value="RNase III domain-like"/>
    <property type="match status" value="1"/>
</dbReference>
<dbReference type="PANTHER" id="PTHR11207:SF0">
    <property type="entry name" value="RIBONUCLEASE 3"/>
    <property type="match status" value="1"/>
</dbReference>
<dbReference type="SMART" id="SM00358">
    <property type="entry name" value="DSRM"/>
    <property type="match status" value="1"/>
</dbReference>
<dbReference type="Proteomes" id="UP000321814">
    <property type="component" value="Unassembled WGS sequence"/>
</dbReference>
<dbReference type="InterPro" id="IPR036389">
    <property type="entry name" value="RNase_III_sf"/>
</dbReference>